<dbReference type="SUPFAM" id="SSF51735">
    <property type="entry name" value="NAD(P)-binding Rossmann-fold domains"/>
    <property type="match status" value="1"/>
</dbReference>
<feature type="region of interest" description="Disordered" evidence="3">
    <location>
        <begin position="1"/>
        <end position="27"/>
    </location>
</feature>
<dbReference type="Proteomes" id="UP000199413">
    <property type="component" value="Unassembled WGS sequence"/>
</dbReference>
<dbReference type="GO" id="GO:0051287">
    <property type="term" value="F:NAD binding"/>
    <property type="evidence" value="ECO:0007669"/>
    <property type="project" value="InterPro"/>
</dbReference>
<reference evidence="6" key="1">
    <citation type="submission" date="2016-06" db="EMBL/GenBank/DDBJ databases">
        <authorList>
            <person name="Varghese N."/>
            <person name="Submissions Spin"/>
        </authorList>
    </citation>
    <scope>NUCLEOTIDE SEQUENCE [LARGE SCALE GENOMIC DNA]</scope>
    <source>
        <strain evidence="6">DSM 45431</strain>
    </source>
</reference>
<dbReference type="InterPro" id="IPR006140">
    <property type="entry name" value="D-isomer_DH_NAD-bd"/>
</dbReference>
<dbReference type="Pfam" id="PF02826">
    <property type="entry name" value="2-Hacid_dh_C"/>
    <property type="match status" value="1"/>
</dbReference>
<gene>
    <name evidence="5" type="ORF">GA0070624_2198</name>
</gene>
<keyword evidence="2" id="KW-0520">NAD</keyword>
<dbReference type="PANTHER" id="PTHR43333">
    <property type="entry name" value="2-HACID_DH_C DOMAIN-CONTAINING PROTEIN"/>
    <property type="match status" value="1"/>
</dbReference>
<evidence type="ECO:0000256" key="2">
    <source>
        <dbReference type="ARBA" id="ARBA00023027"/>
    </source>
</evidence>
<evidence type="ECO:0000256" key="1">
    <source>
        <dbReference type="ARBA" id="ARBA00023002"/>
    </source>
</evidence>
<dbReference type="GO" id="GO:0016491">
    <property type="term" value="F:oxidoreductase activity"/>
    <property type="evidence" value="ECO:0007669"/>
    <property type="project" value="UniProtKB-KW"/>
</dbReference>
<dbReference type="STRING" id="568872.GA0070624_2198"/>
<evidence type="ECO:0000313" key="5">
    <source>
        <dbReference type="EMBL" id="SCL21026.1"/>
    </source>
</evidence>
<evidence type="ECO:0000256" key="3">
    <source>
        <dbReference type="SAM" id="MobiDB-lite"/>
    </source>
</evidence>
<proteinExistence type="predicted"/>
<evidence type="ECO:0000313" key="6">
    <source>
        <dbReference type="Proteomes" id="UP000199413"/>
    </source>
</evidence>
<dbReference type="EMBL" id="FMHV01000002">
    <property type="protein sequence ID" value="SCL21026.1"/>
    <property type="molecule type" value="Genomic_DNA"/>
</dbReference>
<protein>
    <submittedName>
        <fullName evidence="5">Phosphoglycerate dehydrogenase</fullName>
    </submittedName>
</protein>
<keyword evidence="6" id="KW-1185">Reference proteome</keyword>
<feature type="domain" description="D-isomer specific 2-hydroxyacid dehydrogenase NAD-binding" evidence="4">
    <location>
        <begin position="138"/>
        <end position="309"/>
    </location>
</feature>
<dbReference type="InterPro" id="IPR036291">
    <property type="entry name" value="NAD(P)-bd_dom_sf"/>
</dbReference>
<name>A0A1C6RUY5_9ACTN</name>
<keyword evidence="1" id="KW-0560">Oxidoreductase</keyword>
<dbReference type="CDD" id="cd12166">
    <property type="entry name" value="2-Hacid_dh_7"/>
    <property type="match status" value="1"/>
</dbReference>
<evidence type="ECO:0000259" key="4">
    <source>
        <dbReference type="Pfam" id="PF02826"/>
    </source>
</evidence>
<sequence length="344" mass="36461">MRGYGGRALTRPSVVRTGECPGATNRPPVRRLSSAVVKVWIPHRAGHALLGELPPGVTVELMEDPARLPSPPADVRFWVPPFLAKPGATALLAELPDLEVVQLLSAGADAWVSRIPDGVTLCDARGVHDSATAEWAAAAILSQLRGFGPLARAQARREWAYDEVAPTDELAGKRVLIVGAGSIGAALQARLAPFEVTFTLVARTARPAEGVHGVDELPSLLPEADVVVLLVPLTEQTRGLVDEKFLAAMPDGALLVNAARGPVARTSALVAELTSGRLRAALDVTDPEPLPADHPLWELPNVLLTPHVAGSVRGLLPRAYRLVGEQVRRFAAGEPLVNRVVDGY</sequence>
<dbReference type="Gene3D" id="3.40.50.720">
    <property type="entry name" value="NAD(P)-binding Rossmann-like Domain"/>
    <property type="match status" value="2"/>
</dbReference>
<dbReference type="PANTHER" id="PTHR43333:SF1">
    <property type="entry name" value="D-ISOMER SPECIFIC 2-HYDROXYACID DEHYDROGENASE NAD-BINDING DOMAIN-CONTAINING PROTEIN"/>
    <property type="match status" value="1"/>
</dbReference>
<organism evidence="5 6">
    <name type="scientific">Micromonospora rhizosphaerae</name>
    <dbReference type="NCBI Taxonomy" id="568872"/>
    <lineage>
        <taxon>Bacteria</taxon>
        <taxon>Bacillati</taxon>
        <taxon>Actinomycetota</taxon>
        <taxon>Actinomycetes</taxon>
        <taxon>Micromonosporales</taxon>
        <taxon>Micromonosporaceae</taxon>
        <taxon>Micromonospora</taxon>
    </lineage>
</organism>
<dbReference type="AlphaFoldDB" id="A0A1C6RUY5"/>
<accession>A0A1C6RUY5</accession>